<name>A8ACD5_IGNH4</name>
<dbReference type="eggNOG" id="arCOG04092">
    <property type="taxonomic scope" value="Archaea"/>
</dbReference>
<evidence type="ECO:0000256" key="8">
    <source>
        <dbReference type="RuleBase" id="RU003930"/>
    </source>
</evidence>
<evidence type="ECO:0000256" key="5">
    <source>
        <dbReference type="ARBA" id="ARBA00022980"/>
    </source>
</evidence>
<evidence type="ECO:0000259" key="9">
    <source>
        <dbReference type="Pfam" id="PF00281"/>
    </source>
</evidence>
<comment type="function">
    <text evidence="7">This is 1 of the proteins that bind and probably mediate the attachment of the 5S RNA into the large ribosomal subunit, where it forms part of the central protuberance. In the 70S ribosome it contacts protein S13 of the 30S subunit (bridge B1b), connecting the 2 subunits; this bridge is implicated in subunit movement. May contact the P site tRNA; the 5S rRNA and some of its associated proteins might help stabilize positioning of ribosome-bound tRNAs.</text>
</comment>
<dbReference type="EMBL" id="CP000816">
    <property type="protein sequence ID" value="ABU82587.1"/>
    <property type="molecule type" value="Genomic_DNA"/>
</dbReference>
<dbReference type="PIRSF" id="PIRSF002161">
    <property type="entry name" value="Ribosomal_L5"/>
    <property type="match status" value="1"/>
</dbReference>
<dbReference type="PANTHER" id="PTHR11994">
    <property type="entry name" value="60S RIBOSOMAL PROTEIN L11-RELATED"/>
    <property type="match status" value="1"/>
</dbReference>
<comment type="subunit">
    <text evidence="7">Part of the 50S ribosomal subunit; contacts the 5S rRNA and probably tRNA. Forms a bridge to the 30S subunit in the 70S ribosome.</text>
</comment>
<protein>
    <recommendedName>
        <fullName evidence="7">Large ribosomal subunit protein uL5</fullName>
    </recommendedName>
</protein>
<dbReference type="SUPFAM" id="SSF55282">
    <property type="entry name" value="RL5-like"/>
    <property type="match status" value="1"/>
</dbReference>
<dbReference type="Pfam" id="PF00281">
    <property type="entry name" value="Ribosomal_L5"/>
    <property type="match status" value="1"/>
</dbReference>
<dbReference type="NCBIfam" id="NF003258">
    <property type="entry name" value="PRK04219.1"/>
    <property type="match status" value="1"/>
</dbReference>
<evidence type="ECO:0000313" key="11">
    <source>
        <dbReference type="EMBL" id="ABU82587.1"/>
    </source>
</evidence>
<keyword evidence="4 7" id="KW-0694">RNA-binding</keyword>
<dbReference type="HOGENOM" id="CLU_061015_3_0_2"/>
<dbReference type="FunFam" id="3.30.1440.10:FF:000002">
    <property type="entry name" value="60S ribosomal protein L11"/>
    <property type="match status" value="1"/>
</dbReference>
<evidence type="ECO:0000256" key="1">
    <source>
        <dbReference type="ARBA" id="ARBA00008553"/>
    </source>
</evidence>
<evidence type="ECO:0000313" key="12">
    <source>
        <dbReference type="Proteomes" id="UP000000262"/>
    </source>
</evidence>
<dbReference type="HAMAP" id="MF_01333_A">
    <property type="entry name" value="Ribosomal_uL5_A"/>
    <property type="match status" value="1"/>
</dbReference>
<accession>A8ACD5</accession>
<evidence type="ECO:0000256" key="3">
    <source>
        <dbReference type="ARBA" id="ARBA00022730"/>
    </source>
</evidence>
<feature type="domain" description="Large ribosomal subunit protein uL5 C-terminal" evidence="10">
    <location>
        <begin position="89"/>
        <end position="187"/>
    </location>
</feature>
<dbReference type="InterPro" id="IPR002132">
    <property type="entry name" value="Ribosomal_uL5"/>
</dbReference>
<dbReference type="AlphaFoldDB" id="A8ACD5"/>
<evidence type="ECO:0000256" key="7">
    <source>
        <dbReference type="HAMAP-Rule" id="MF_01333"/>
    </source>
</evidence>
<evidence type="ECO:0000256" key="6">
    <source>
        <dbReference type="ARBA" id="ARBA00023274"/>
    </source>
</evidence>
<keyword evidence="2 7" id="KW-0820">tRNA-binding</keyword>
<evidence type="ECO:0000259" key="10">
    <source>
        <dbReference type="Pfam" id="PF00673"/>
    </source>
</evidence>
<dbReference type="KEGG" id="iho:Igni_1411"/>
<dbReference type="InterPro" id="IPR022804">
    <property type="entry name" value="Ribosomal_uL5_arc"/>
</dbReference>
<reference evidence="11 12" key="1">
    <citation type="journal article" date="2008" name="Genome Biol.">
        <title>A genomic analysis of the archaeal system Ignicoccus hospitalis-Nanoarchaeum equitans.</title>
        <authorList>
            <person name="Podar M."/>
            <person name="Anderson I."/>
            <person name="Makarova K.S."/>
            <person name="Elkins J.G."/>
            <person name="Ivanova N."/>
            <person name="Wall M.A."/>
            <person name="Lykidis A."/>
            <person name="Mavromatis K."/>
            <person name="Sun H."/>
            <person name="Hudson M.E."/>
            <person name="Chen W."/>
            <person name="Deciu C."/>
            <person name="Hutchison D."/>
            <person name="Eads J.R."/>
            <person name="Anderson A."/>
            <person name="Fernandes F."/>
            <person name="Szeto E."/>
            <person name="Lapidus A."/>
            <person name="Kyrpides N.C."/>
            <person name="Saier M.H.Jr."/>
            <person name="Richardson P.M."/>
            <person name="Rachel R."/>
            <person name="Huber H."/>
            <person name="Eisen J.A."/>
            <person name="Koonin E.V."/>
            <person name="Keller M."/>
            <person name="Stetter K.O."/>
        </authorList>
    </citation>
    <scope>NUCLEOTIDE SEQUENCE [LARGE SCALE GENOMIC DNA]</scope>
    <source>
        <strain evidence="12">KIN4/I / DSM 18386 / JCM 14125</strain>
    </source>
</reference>
<keyword evidence="12" id="KW-1185">Reference proteome</keyword>
<organism evidence="11 12">
    <name type="scientific">Ignicoccus hospitalis (strain KIN4/I / DSM 18386 / JCM 14125)</name>
    <dbReference type="NCBI Taxonomy" id="453591"/>
    <lineage>
        <taxon>Archaea</taxon>
        <taxon>Thermoproteota</taxon>
        <taxon>Thermoprotei</taxon>
        <taxon>Desulfurococcales</taxon>
        <taxon>Desulfurococcaceae</taxon>
        <taxon>Ignicoccus</taxon>
    </lineage>
</organism>
<dbReference type="Gene3D" id="3.30.1440.10">
    <property type="match status" value="1"/>
</dbReference>
<dbReference type="Pfam" id="PF00673">
    <property type="entry name" value="Ribosomal_L5_C"/>
    <property type="match status" value="1"/>
</dbReference>
<dbReference type="InterPro" id="IPR022803">
    <property type="entry name" value="Ribosomal_uL5_dom_sf"/>
</dbReference>
<dbReference type="STRING" id="453591.Igni_1411"/>
<keyword evidence="5 7" id="KW-0689">Ribosomal protein</keyword>
<dbReference type="PhylomeDB" id="A8ACD5"/>
<dbReference type="InterPro" id="IPR031310">
    <property type="entry name" value="Ribosomal_uL5_N"/>
</dbReference>
<sequence length="198" mass="22861">MEMSAELEVKRLEVPLPPERVEEILKRWEQQPMLKPRLAKVTVNIALGESGERLEKAYNLLEELTGQRPVKRKAKKTIRQFGIRRGENIAVMVTLRGQRAVEFLKKALEAVGWKIKASSFDEFGNVGFGIREHIQIPGTRYDPRVGIFGMDVILTIERPGYRVARRRRARSKIPRRHRVTKEESMVFLAKEFGVKIEG</sequence>
<dbReference type="GO" id="GO:0003735">
    <property type="term" value="F:structural constituent of ribosome"/>
    <property type="evidence" value="ECO:0007669"/>
    <property type="project" value="InterPro"/>
</dbReference>
<evidence type="ECO:0000256" key="2">
    <source>
        <dbReference type="ARBA" id="ARBA00022555"/>
    </source>
</evidence>
<dbReference type="GO" id="GO:0005840">
    <property type="term" value="C:ribosome"/>
    <property type="evidence" value="ECO:0007669"/>
    <property type="project" value="UniProtKB-KW"/>
</dbReference>
<dbReference type="InterPro" id="IPR031309">
    <property type="entry name" value="Ribosomal_uL5_C"/>
</dbReference>
<proteinExistence type="inferred from homology"/>
<dbReference type="InterPro" id="IPR057266">
    <property type="entry name" value="Ribosomal_uL5_euk/arc-type"/>
</dbReference>
<dbReference type="Proteomes" id="UP000000262">
    <property type="component" value="Chromosome"/>
</dbReference>
<gene>
    <name evidence="7" type="primary">rpl5</name>
    <name evidence="11" type="ordered locus">Igni_1411</name>
</gene>
<dbReference type="GO" id="GO:0019843">
    <property type="term" value="F:rRNA binding"/>
    <property type="evidence" value="ECO:0007669"/>
    <property type="project" value="UniProtKB-UniRule"/>
</dbReference>
<comment type="similarity">
    <text evidence="1 7 8">Belongs to the universal ribosomal protein uL5 family.</text>
</comment>
<feature type="domain" description="Large ribosomal subunit protein uL5 N-terminal" evidence="9">
    <location>
        <begin position="32"/>
        <end position="84"/>
    </location>
</feature>
<dbReference type="GO" id="GO:0006412">
    <property type="term" value="P:translation"/>
    <property type="evidence" value="ECO:0007669"/>
    <property type="project" value="UniProtKB-UniRule"/>
</dbReference>
<dbReference type="GO" id="GO:0000049">
    <property type="term" value="F:tRNA binding"/>
    <property type="evidence" value="ECO:0007669"/>
    <property type="project" value="UniProtKB-UniRule"/>
</dbReference>
<dbReference type="GO" id="GO:1990904">
    <property type="term" value="C:ribonucleoprotein complex"/>
    <property type="evidence" value="ECO:0007669"/>
    <property type="project" value="UniProtKB-KW"/>
</dbReference>
<keyword evidence="6 7" id="KW-0687">Ribonucleoprotein</keyword>
<keyword evidence="3 7" id="KW-0699">rRNA-binding</keyword>
<evidence type="ECO:0000256" key="4">
    <source>
        <dbReference type="ARBA" id="ARBA00022884"/>
    </source>
</evidence>